<evidence type="ECO:0000256" key="1">
    <source>
        <dbReference type="SAM" id="SignalP"/>
    </source>
</evidence>
<dbReference type="RefSeq" id="WP_168920986.1">
    <property type="nucleotide sequence ID" value="NZ_CP051461.1"/>
</dbReference>
<keyword evidence="3" id="KW-1185">Reference proteome</keyword>
<feature type="signal peptide" evidence="1">
    <location>
        <begin position="1"/>
        <end position="25"/>
    </location>
</feature>
<evidence type="ECO:0000313" key="3">
    <source>
        <dbReference type="Proteomes" id="UP000502041"/>
    </source>
</evidence>
<proteinExistence type="predicted"/>
<reference evidence="2 3" key="1">
    <citation type="submission" date="2020-04" db="EMBL/GenBank/DDBJ databases">
        <title>Complete genome of a Psychrophilic, Marine, Gas Vacuolate Bacterium Polaromonas vacuolata KCTC 22033T.</title>
        <authorList>
            <person name="Hwang K."/>
            <person name="Kim K.M."/>
        </authorList>
    </citation>
    <scope>NUCLEOTIDE SEQUENCE [LARGE SCALE GENOMIC DNA]</scope>
    <source>
        <strain evidence="2 3">KCTC 22033</strain>
    </source>
</reference>
<name>A0A6H2H5D5_9BURK</name>
<dbReference type="EMBL" id="CP051461">
    <property type="protein sequence ID" value="QJC55068.1"/>
    <property type="molecule type" value="Genomic_DNA"/>
</dbReference>
<evidence type="ECO:0000313" key="2">
    <source>
        <dbReference type="EMBL" id="QJC55068.1"/>
    </source>
</evidence>
<evidence type="ECO:0008006" key="4">
    <source>
        <dbReference type="Google" id="ProtNLM"/>
    </source>
</evidence>
<sequence length="220" mass="22191">MQTLKKIVLASAIAATFAGPMLVHAESTFNSASTTNSTATAKLNFSIVIPQVLFLRVGTSSSNTVTDATVDNLTFTVPADKIGDGTPVAGVGGDLSAGAVTVRVYGNGGDIKLTSDTTGALSNAVGGNIIPWSEIGVVSDALAATTPGYTNQAISHPAFNTSAVGGGTSAVPTTLSATNKVVRIEGKWTYSYLNTTPVAAGNYGGTTAKNGQILYTATQL</sequence>
<dbReference type="AlphaFoldDB" id="A0A6H2H5D5"/>
<organism evidence="2 3">
    <name type="scientific">Polaromonas vacuolata</name>
    <dbReference type="NCBI Taxonomy" id="37448"/>
    <lineage>
        <taxon>Bacteria</taxon>
        <taxon>Pseudomonadati</taxon>
        <taxon>Pseudomonadota</taxon>
        <taxon>Betaproteobacteria</taxon>
        <taxon>Burkholderiales</taxon>
        <taxon>Comamonadaceae</taxon>
        <taxon>Polaromonas</taxon>
    </lineage>
</organism>
<gene>
    <name evidence="2" type="ORF">HC248_00331</name>
</gene>
<feature type="chain" id="PRO_5026348309" description="WxL domain-containing protein" evidence="1">
    <location>
        <begin position="26"/>
        <end position="220"/>
    </location>
</feature>
<accession>A0A6H2H5D5</accession>
<keyword evidence="1" id="KW-0732">Signal</keyword>
<dbReference type="KEGG" id="pvac:HC248_00331"/>
<protein>
    <recommendedName>
        <fullName evidence="4">WxL domain-containing protein</fullName>
    </recommendedName>
</protein>
<dbReference type="Proteomes" id="UP000502041">
    <property type="component" value="Chromosome"/>
</dbReference>